<organism evidence="7 8">
    <name type="scientific">Ktedonospora formicarum</name>
    <dbReference type="NCBI Taxonomy" id="2778364"/>
    <lineage>
        <taxon>Bacteria</taxon>
        <taxon>Bacillati</taxon>
        <taxon>Chloroflexota</taxon>
        <taxon>Ktedonobacteria</taxon>
        <taxon>Ktedonobacterales</taxon>
        <taxon>Ktedonobacteraceae</taxon>
        <taxon>Ktedonospora</taxon>
    </lineage>
</organism>
<evidence type="ECO:0000256" key="4">
    <source>
        <dbReference type="SAM" id="Phobius"/>
    </source>
</evidence>
<dbReference type="RefSeq" id="WP_220193189.1">
    <property type="nucleotide sequence ID" value="NZ_BNJF01000001.1"/>
</dbReference>
<evidence type="ECO:0000259" key="5">
    <source>
        <dbReference type="Pfam" id="PF00905"/>
    </source>
</evidence>
<dbReference type="GO" id="GO:0008658">
    <property type="term" value="F:penicillin binding"/>
    <property type="evidence" value="ECO:0007669"/>
    <property type="project" value="InterPro"/>
</dbReference>
<dbReference type="InterPro" id="IPR012338">
    <property type="entry name" value="Beta-lactam/transpept-like"/>
</dbReference>
<dbReference type="PANTHER" id="PTHR30627:SF1">
    <property type="entry name" value="PEPTIDOGLYCAN D,D-TRANSPEPTIDASE FTSI"/>
    <property type="match status" value="1"/>
</dbReference>
<comment type="caution">
    <text evidence="7">The sequence shown here is derived from an EMBL/GenBank/DDBJ whole genome shotgun (WGS) entry which is preliminary data.</text>
</comment>
<keyword evidence="3 4" id="KW-0472">Membrane</keyword>
<evidence type="ECO:0000313" key="8">
    <source>
        <dbReference type="Proteomes" id="UP000612362"/>
    </source>
</evidence>
<dbReference type="Gene3D" id="3.90.1310.10">
    <property type="entry name" value="Penicillin-binding protein 2a (Domain 2)"/>
    <property type="match status" value="1"/>
</dbReference>
<evidence type="ECO:0000313" key="7">
    <source>
        <dbReference type="EMBL" id="GHO43730.1"/>
    </source>
</evidence>
<dbReference type="GO" id="GO:0071555">
    <property type="term" value="P:cell wall organization"/>
    <property type="evidence" value="ECO:0007669"/>
    <property type="project" value="TreeGrafter"/>
</dbReference>
<evidence type="ECO:0000259" key="6">
    <source>
        <dbReference type="Pfam" id="PF03717"/>
    </source>
</evidence>
<gene>
    <name evidence="7" type="ORF">KSX_18930</name>
</gene>
<evidence type="ECO:0000256" key="1">
    <source>
        <dbReference type="ARBA" id="ARBA00004370"/>
    </source>
</evidence>
<dbReference type="InterPro" id="IPR001460">
    <property type="entry name" value="PCN-bd_Tpept"/>
</dbReference>
<proteinExistence type="inferred from homology"/>
<reference evidence="7" key="1">
    <citation type="submission" date="2020-10" db="EMBL/GenBank/DDBJ databases">
        <title>Taxonomic study of unclassified bacteria belonging to the class Ktedonobacteria.</title>
        <authorList>
            <person name="Yabe S."/>
            <person name="Wang C.M."/>
            <person name="Zheng Y."/>
            <person name="Sakai Y."/>
            <person name="Cavaletti L."/>
            <person name="Monciardini P."/>
            <person name="Donadio S."/>
        </authorList>
    </citation>
    <scope>NUCLEOTIDE SEQUENCE</scope>
    <source>
        <strain evidence="7">SOSP1-1</strain>
    </source>
</reference>
<dbReference type="InterPro" id="IPR050515">
    <property type="entry name" value="Beta-lactam/transpept"/>
</dbReference>
<accession>A0A8J3MSV8</accession>
<protein>
    <submittedName>
        <fullName evidence="7">Peptidoglycan glycosyltransferase</fullName>
    </submittedName>
</protein>
<dbReference type="Gene3D" id="3.40.710.10">
    <property type="entry name" value="DD-peptidase/beta-lactamase superfamily"/>
    <property type="match status" value="1"/>
</dbReference>
<dbReference type="Pfam" id="PF00905">
    <property type="entry name" value="Transpeptidase"/>
    <property type="match status" value="1"/>
</dbReference>
<dbReference type="PANTHER" id="PTHR30627">
    <property type="entry name" value="PEPTIDOGLYCAN D,D-TRANSPEPTIDASE"/>
    <property type="match status" value="1"/>
</dbReference>
<evidence type="ECO:0000256" key="3">
    <source>
        <dbReference type="ARBA" id="ARBA00023136"/>
    </source>
</evidence>
<comment type="subcellular location">
    <subcellularLocation>
        <location evidence="1">Membrane</location>
    </subcellularLocation>
</comment>
<dbReference type="SUPFAM" id="SSF56519">
    <property type="entry name" value="Penicillin binding protein dimerisation domain"/>
    <property type="match status" value="1"/>
</dbReference>
<keyword evidence="4" id="KW-1133">Transmembrane helix</keyword>
<dbReference type="SUPFAM" id="SSF56601">
    <property type="entry name" value="beta-lactamase/transpeptidase-like"/>
    <property type="match status" value="1"/>
</dbReference>
<keyword evidence="4" id="KW-0812">Transmembrane</keyword>
<sequence length="581" mass="63118">MSPELQRARRRQTVIFLLICVAMVVLLGRLYYWQAIRSDQLTRWANAEHTQNQVVDAPRGTIYDSAGIVLATNVIRDDVYIEPLQFASDNLDAEQSKIELQKIVSKLHQALPSLSEAQLSADFASGRSTIRIATLVDPAQSQQLRNLQVPYTFLEPRTVRVYPSNDLVAQILGYVQPDEGGLYGIEGTFDKLLAGKPGSFTAETDLNGNPLTVGASSEQAVINGANLTLSIDSTMQYIAQQALMSRIKETSALGGTATIVDVKTGALVAMVGAPTFDPNSYSKYYNKRGCLDTLSVYFNPVLMCTYEPGSTMKAITLAAALDQGVVTPTTTIEDNGTVTFDDAVLVANWEHQAHGTESMTQILDYSANVGAATVAHDFLTAKRYYPYLERFGFGTRTNVGGIEAPGGYRTPTSQGWTPSDLTRQAFGQSITATPLQVVMAYAAIANQGAMMRPYLVSQIDDNGKLTSTKSQVFRQVISKKSSQELTQMLTHAADYNKQVVVPGYSVAAKSGTATTQGVSEDQTEASIAGFLPASNPRFAILVTLDRPQSTIYGGTAAAPLWNKIAQQLMWRYHVASDRPVK</sequence>
<dbReference type="InterPro" id="IPR036138">
    <property type="entry name" value="PBP_dimer_sf"/>
</dbReference>
<dbReference type="AlphaFoldDB" id="A0A8J3MSV8"/>
<dbReference type="InterPro" id="IPR005311">
    <property type="entry name" value="PBP_dimer"/>
</dbReference>
<name>A0A8J3MSV8_9CHLR</name>
<comment type="similarity">
    <text evidence="2">Belongs to the transpeptidase family.</text>
</comment>
<dbReference type="EMBL" id="BNJF01000001">
    <property type="protein sequence ID" value="GHO43730.1"/>
    <property type="molecule type" value="Genomic_DNA"/>
</dbReference>
<feature type="domain" description="Penicillin-binding protein dimerisation" evidence="6">
    <location>
        <begin position="56"/>
        <end position="212"/>
    </location>
</feature>
<dbReference type="Proteomes" id="UP000612362">
    <property type="component" value="Unassembled WGS sequence"/>
</dbReference>
<dbReference type="Gene3D" id="3.30.450.330">
    <property type="match status" value="1"/>
</dbReference>
<dbReference type="Pfam" id="PF03717">
    <property type="entry name" value="PBP_dimer"/>
    <property type="match status" value="1"/>
</dbReference>
<feature type="domain" description="Penicillin-binding protein transpeptidase" evidence="5">
    <location>
        <begin position="255"/>
        <end position="565"/>
    </location>
</feature>
<evidence type="ECO:0000256" key="2">
    <source>
        <dbReference type="ARBA" id="ARBA00007171"/>
    </source>
</evidence>
<keyword evidence="8" id="KW-1185">Reference proteome</keyword>
<feature type="transmembrane region" description="Helical" evidence="4">
    <location>
        <begin position="12"/>
        <end position="33"/>
    </location>
</feature>
<dbReference type="GO" id="GO:0005886">
    <property type="term" value="C:plasma membrane"/>
    <property type="evidence" value="ECO:0007669"/>
    <property type="project" value="TreeGrafter"/>
</dbReference>